<dbReference type="Pfam" id="PF07715">
    <property type="entry name" value="Plug"/>
    <property type="match status" value="1"/>
</dbReference>
<protein>
    <submittedName>
        <fullName evidence="13">TonB-dependent receptor SusC</fullName>
    </submittedName>
</protein>
<gene>
    <name evidence="13" type="primary">susC</name>
    <name evidence="13" type="ORF">GCM10007103_19360</name>
</gene>
<dbReference type="PROSITE" id="PS52016">
    <property type="entry name" value="TONB_DEPENDENT_REC_3"/>
    <property type="match status" value="1"/>
</dbReference>
<feature type="signal peptide" evidence="10">
    <location>
        <begin position="1"/>
        <end position="28"/>
    </location>
</feature>
<evidence type="ECO:0000256" key="1">
    <source>
        <dbReference type="ARBA" id="ARBA00004571"/>
    </source>
</evidence>
<keyword evidence="7 8" id="KW-0998">Cell outer membrane</keyword>
<organism evidence="13 14">
    <name type="scientific">Salinimicrobium marinum</name>
    <dbReference type="NCBI Taxonomy" id="680283"/>
    <lineage>
        <taxon>Bacteria</taxon>
        <taxon>Pseudomonadati</taxon>
        <taxon>Bacteroidota</taxon>
        <taxon>Flavobacteriia</taxon>
        <taxon>Flavobacteriales</taxon>
        <taxon>Flavobacteriaceae</taxon>
        <taxon>Salinimicrobium</taxon>
    </lineage>
</organism>
<feature type="domain" description="TonB-dependent receptor plug" evidence="12">
    <location>
        <begin position="138"/>
        <end position="253"/>
    </location>
</feature>
<evidence type="ECO:0000256" key="10">
    <source>
        <dbReference type="SAM" id="SignalP"/>
    </source>
</evidence>
<dbReference type="GO" id="GO:0009279">
    <property type="term" value="C:cell outer membrane"/>
    <property type="evidence" value="ECO:0007669"/>
    <property type="project" value="UniProtKB-SubCell"/>
</dbReference>
<dbReference type="RefSeq" id="WP_189604540.1">
    <property type="nucleotide sequence ID" value="NZ_BMXB01000006.1"/>
</dbReference>
<keyword evidence="14" id="KW-1185">Reference proteome</keyword>
<dbReference type="InterPro" id="IPR000531">
    <property type="entry name" value="Beta-barrel_TonB"/>
</dbReference>
<evidence type="ECO:0000256" key="8">
    <source>
        <dbReference type="PROSITE-ProRule" id="PRU01360"/>
    </source>
</evidence>
<dbReference type="InterPro" id="IPR037066">
    <property type="entry name" value="Plug_dom_sf"/>
</dbReference>
<comment type="subcellular location">
    <subcellularLocation>
        <location evidence="1 8">Cell outer membrane</location>
        <topology evidence="1 8">Multi-pass membrane protein</topology>
    </subcellularLocation>
</comment>
<dbReference type="InterPro" id="IPR023996">
    <property type="entry name" value="TonB-dep_OMP_SusC/RagA"/>
</dbReference>
<evidence type="ECO:0000313" key="14">
    <source>
        <dbReference type="Proteomes" id="UP000610456"/>
    </source>
</evidence>
<dbReference type="Gene3D" id="2.170.130.10">
    <property type="entry name" value="TonB-dependent receptor, plug domain"/>
    <property type="match status" value="1"/>
</dbReference>
<evidence type="ECO:0000256" key="4">
    <source>
        <dbReference type="ARBA" id="ARBA00022692"/>
    </source>
</evidence>
<dbReference type="InterPro" id="IPR036942">
    <property type="entry name" value="Beta-barrel_TonB_sf"/>
</dbReference>
<feature type="chain" id="PRO_5037886245" evidence="10">
    <location>
        <begin position="29"/>
        <end position="1009"/>
    </location>
</feature>
<dbReference type="FunFam" id="2.170.130.10:FF:000008">
    <property type="entry name" value="SusC/RagA family TonB-linked outer membrane protein"/>
    <property type="match status" value="1"/>
</dbReference>
<feature type="domain" description="TonB-dependent receptor-like beta-barrel" evidence="11">
    <location>
        <begin position="408"/>
        <end position="964"/>
    </location>
</feature>
<evidence type="ECO:0000259" key="12">
    <source>
        <dbReference type="Pfam" id="PF07715"/>
    </source>
</evidence>
<dbReference type="EMBL" id="BMXB01000006">
    <property type="protein sequence ID" value="GHA37919.1"/>
    <property type="molecule type" value="Genomic_DNA"/>
</dbReference>
<dbReference type="InterPro" id="IPR008969">
    <property type="entry name" value="CarboxyPept-like_regulatory"/>
</dbReference>
<name>A0A918SGF3_9FLAO</name>
<dbReference type="InterPro" id="IPR039426">
    <property type="entry name" value="TonB-dep_rcpt-like"/>
</dbReference>
<evidence type="ECO:0000256" key="9">
    <source>
        <dbReference type="RuleBase" id="RU003357"/>
    </source>
</evidence>
<dbReference type="NCBIfam" id="TIGR04057">
    <property type="entry name" value="SusC_RagA_signa"/>
    <property type="match status" value="1"/>
</dbReference>
<keyword evidence="10" id="KW-0732">Signal</keyword>
<keyword evidence="6 8" id="KW-0472">Membrane</keyword>
<dbReference type="AlphaFoldDB" id="A0A918SGF3"/>
<evidence type="ECO:0000256" key="5">
    <source>
        <dbReference type="ARBA" id="ARBA00023077"/>
    </source>
</evidence>
<dbReference type="Pfam" id="PF13715">
    <property type="entry name" value="CarbopepD_reg_2"/>
    <property type="match status" value="1"/>
</dbReference>
<dbReference type="InterPro" id="IPR012910">
    <property type="entry name" value="Plug_dom"/>
</dbReference>
<dbReference type="InterPro" id="IPR023997">
    <property type="entry name" value="TonB-dep_OMP_SusC/RagA_CS"/>
</dbReference>
<accession>A0A918SGF3</accession>
<dbReference type="Gene3D" id="2.60.40.1120">
    <property type="entry name" value="Carboxypeptidase-like, regulatory domain"/>
    <property type="match status" value="1"/>
</dbReference>
<keyword evidence="3 8" id="KW-1134">Transmembrane beta strand</keyword>
<keyword evidence="13" id="KW-0675">Receptor</keyword>
<evidence type="ECO:0000256" key="3">
    <source>
        <dbReference type="ARBA" id="ARBA00022452"/>
    </source>
</evidence>
<keyword evidence="4 8" id="KW-0812">Transmembrane</keyword>
<comment type="caution">
    <text evidence="13">The sequence shown here is derived from an EMBL/GenBank/DDBJ whole genome shotgun (WGS) entry which is preliminary data.</text>
</comment>
<proteinExistence type="inferred from homology"/>
<comment type="similarity">
    <text evidence="8 9">Belongs to the TonB-dependent receptor family.</text>
</comment>
<dbReference type="SUPFAM" id="SSF56935">
    <property type="entry name" value="Porins"/>
    <property type="match status" value="1"/>
</dbReference>
<dbReference type="Proteomes" id="UP000610456">
    <property type="component" value="Unassembled WGS sequence"/>
</dbReference>
<evidence type="ECO:0000313" key="13">
    <source>
        <dbReference type="EMBL" id="GHA37919.1"/>
    </source>
</evidence>
<evidence type="ECO:0000256" key="2">
    <source>
        <dbReference type="ARBA" id="ARBA00022448"/>
    </source>
</evidence>
<dbReference type="NCBIfam" id="TIGR04056">
    <property type="entry name" value="OMP_RagA_SusC"/>
    <property type="match status" value="1"/>
</dbReference>
<dbReference type="Gene3D" id="2.40.170.20">
    <property type="entry name" value="TonB-dependent receptor, beta-barrel domain"/>
    <property type="match status" value="1"/>
</dbReference>
<dbReference type="Pfam" id="PF00593">
    <property type="entry name" value="TonB_dep_Rec_b-barrel"/>
    <property type="match status" value="1"/>
</dbReference>
<dbReference type="SUPFAM" id="SSF49464">
    <property type="entry name" value="Carboxypeptidase regulatory domain-like"/>
    <property type="match status" value="1"/>
</dbReference>
<keyword evidence="5 9" id="KW-0798">TonB box</keyword>
<keyword evidence="2 8" id="KW-0813">Transport</keyword>
<sequence length="1009" mass="111272">MYSKIKQKKPKNIIFGFTILFLSQLNYANVTAAGKITNEVLNPKVEQQTITGTVQDGQGIPLPGATVKIEGTNRGTVTNFNGEFSIEAKQGDVLQVSYIGFQNFEVTLSGETNLIIQLQTDSASLDEVVVVGYGSQKRSDLTGAVSSVNDEEFNKGVVTNPGDLLQGKVSGLNVTNTSGEPGAGQDIVIRGVGTLRSGTSPLYVIDGFVLDNSSNGVPTNPLNFINTQDIESMTVLKDASAAAIYGSRAANGVVVITTKKGKEGRTQMNFSASTAISTIANKIDIFSADEFREVVQEIGGSLNDNGANTDWQDELTRTAVSKEVNFSMSGGTAQTSYFGSIGAQDQQGILNNSELKRYSARVNLSQKAFNERVNVDFNLSASRTENERPDVNTMVSNMLQLNPTTPAYTNGEPTVFGTGINPLIIEDIYGDYANNNRMIANISPSLEIIEGITYKLNFGVDYSKTDRDEQLIPYSADPDYAEGSINSVFTTNKNTLIENTLTYNVDLGEHGLTFLAGHSYQEFFIHAKRYYFTDFPDNGIEPRYQLGEARGEDRSQSSDATKNELQSFFGRINYDFADKYLMTATLRSDGSTKFGKNNTYAYFPSFAIGWNIYREDFMQNSGINNLKLRASWGKSGNQEIPSKQTKLSYGESFEDNDIYPLDGNVNSREGYPYGLVFARTANPDLQWEETTQTNIGLDFGFLNYKLTGTLDYFYKETNDVLLYFSTQDPIDEVGFKWQNIPGMKIKNRGLEVSLDYQSDASRDFSYNIGGNFSYIENEITDSPFTIVTTGTASGSGQTGATINGYMNNEPIGNFYLREFTGIGEDGFSTYTDLNGDGQIDDSDRISAGSAVPNINYAFYTNFRYRNFDLALNFNGVSGNKIYNHTRMSLFNMTQIANSLNTTDQAIEFSNEDPSNSNTVSTRYLEDGSFLRLNNATLAYNLKPEAIGMRDLLTNVRISVTGQNLFVITDYTGFDPELNTGSSGDSKSYGIDYFTYPKPRTFSFGLNVIF</sequence>
<reference evidence="13" key="1">
    <citation type="journal article" date="2014" name="Int. J. Syst. Evol. Microbiol.">
        <title>Complete genome sequence of Corynebacterium casei LMG S-19264T (=DSM 44701T), isolated from a smear-ripened cheese.</title>
        <authorList>
            <consortium name="US DOE Joint Genome Institute (JGI-PGF)"/>
            <person name="Walter F."/>
            <person name="Albersmeier A."/>
            <person name="Kalinowski J."/>
            <person name="Ruckert C."/>
        </authorList>
    </citation>
    <scope>NUCLEOTIDE SEQUENCE</scope>
    <source>
        <strain evidence="13">KCTC 12719</strain>
    </source>
</reference>
<evidence type="ECO:0000256" key="7">
    <source>
        <dbReference type="ARBA" id="ARBA00023237"/>
    </source>
</evidence>
<evidence type="ECO:0000259" key="11">
    <source>
        <dbReference type="Pfam" id="PF00593"/>
    </source>
</evidence>
<evidence type="ECO:0000256" key="6">
    <source>
        <dbReference type="ARBA" id="ARBA00023136"/>
    </source>
</evidence>
<reference evidence="13" key="2">
    <citation type="submission" date="2020-09" db="EMBL/GenBank/DDBJ databases">
        <authorList>
            <person name="Sun Q."/>
            <person name="Kim S."/>
        </authorList>
    </citation>
    <scope>NUCLEOTIDE SEQUENCE</scope>
    <source>
        <strain evidence="13">KCTC 12719</strain>
    </source>
</reference>